<evidence type="ECO:0000256" key="1">
    <source>
        <dbReference type="SAM" id="MobiDB-lite"/>
    </source>
</evidence>
<gene>
    <name evidence="2" type="ORF">JOB18_034117</name>
</gene>
<dbReference type="Proteomes" id="UP000693946">
    <property type="component" value="Linkage Group LG16"/>
</dbReference>
<comment type="caution">
    <text evidence="2">The sequence shown here is derived from an EMBL/GenBank/DDBJ whole genome shotgun (WGS) entry which is preliminary data.</text>
</comment>
<proteinExistence type="predicted"/>
<protein>
    <submittedName>
        <fullName evidence="2">Uncharacterized protein</fullName>
    </submittedName>
</protein>
<evidence type="ECO:0000313" key="3">
    <source>
        <dbReference type="Proteomes" id="UP000693946"/>
    </source>
</evidence>
<dbReference type="AlphaFoldDB" id="A0AAV6S1X7"/>
<feature type="region of interest" description="Disordered" evidence="1">
    <location>
        <begin position="26"/>
        <end position="46"/>
    </location>
</feature>
<reference evidence="2 3" key="1">
    <citation type="journal article" date="2021" name="Sci. Rep.">
        <title>Chromosome anchoring in Senegalese sole (Solea senegalensis) reveals sex-associated markers and genome rearrangements in flatfish.</title>
        <authorList>
            <person name="Guerrero-Cozar I."/>
            <person name="Gomez-Garrido J."/>
            <person name="Berbel C."/>
            <person name="Martinez-Blanch J.F."/>
            <person name="Alioto T."/>
            <person name="Claros M.G."/>
            <person name="Gagnaire P.A."/>
            <person name="Manchado M."/>
        </authorList>
    </citation>
    <scope>NUCLEOTIDE SEQUENCE [LARGE SCALE GENOMIC DNA]</scope>
    <source>
        <strain evidence="2">Sse05_10M</strain>
    </source>
</reference>
<keyword evidence="3" id="KW-1185">Reference proteome</keyword>
<name>A0AAV6S1X7_SOLSE</name>
<accession>A0AAV6S1X7</accession>
<organism evidence="2 3">
    <name type="scientific">Solea senegalensis</name>
    <name type="common">Senegalese sole</name>
    <dbReference type="NCBI Taxonomy" id="28829"/>
    <lineage>
        <taxon>Eukaryota</taxon>
        <taxon>Metazoa</taxon>
        <taxon>Chordata</taxon>
        <taxon>Craniata</taxon>
        <taxon>Vertebrata</taxon>
        <taxon>Euteleostomi</taxon>
        <taxon>Actinopterygii</taxon>
        <taxon>Neopterygii</taxon>
        <taxon>Teleostei</taxon>
        <taxon>Neoteleostei</taxon>
        <taxon>Acanthomorphata</taxon>
        <taxon>Carangaria</taxon>
        <taxon>Pleuronectiformes</taxon>
        <taxon>Pleuronectoidei</taxon>
        <taxon>Soleidae</taxon>
        <taxon>Solea</taxon>
    </lineage>
</organism>
<dbReference type="EMBL" id="JAGKHQ010000008">
    <property type="protein sequence ID" value="KAG7510868.1"/>
    <property type="molecule type" value="Genomic_DNA"/>
</dbReference>
<evidence type="ECO:0000313" key="2">
    <source>
        <dbReference type="EMBL" id="KAG7510868.1"/>
    </source>
</evidence>
<sequence length="311" mass="35149">MKKKEKEEEEEEAAAWTPLGFVANGSERATDNIPIPPQRTEAAPLTRDCHRETPRNWTHTEISRRQLWIITPGFLFNLQQRRSCNTIQEFASKQTDAIKTQHTLAFRSSMRKAKSRLAENRQGQIKGGREDSAASRLTLTQRKRVKSSSRHNVDTSPTVDHSSCTRDVLINDFYLSELKQFPLFFFSSPCPISFSVSDLFKANGDICVDITVKPSLSLSPSPPLLLHLFHSLLLLCAEVSAWRGVVCAADGERDHLSMVKRQNPRLLSVLSTLYLSRFPEYGMRSAAVTAPDQYDLGHVKHQLLQVLLVSF</sequence>
<feature type="region of interest" description="Disordered" evidence="1">
    <location>
        <begin position="117"/>
        <end position="158"/>
    </location>
</feature>